<feature type="domain" description="Retropepsin-like aspartic endopeptidase" evidence="2">
    <location>
        <begin position="119"/>
        <end position="255"/>
    </location>
</feature>
<dbReference type="GO" id="GO:0008233">
    <property type="term" value="F:peptidase activity"/>
    <property type="evidence" value="ECO:0007669"/>
    <property type="project" value="UniProtKB-KW"/>
</dbReference>
<dbReference type="Gene3D" id="2.40.70.10">
    <property type="entry name" value="Acid Proteases"/>
    <property type="match status" value="1"/>
</dbReference>
<keyword evidence="3" id="KW-0378">Hydrolase</keyword>
<protein>
    <submittedName>
        <fullName evidence="3">ATP-dependent zinc protease</fullName>
    </submittedName>
</protein>
<dbReference type="SUPFAM" id="SSF50630">
    <property type="entry name" value="Acid proteases"/>
    <property type="match status" value="1"/>
</dbReference>
<sequence length="259" mass="29012">MFIRLASIAALFTLSGCTLLNGEQYHQQTLAAINQSETHLSDQLVALQDITQDQNADILRLESEVVLLQNELVSYKEQLGQLSSQIKAIPAIAPAPVKVEPTTERQTTAEMTTIASPIILGAVERVTIESIKQSFKARVDTGATTSSLNAVDLEMFERDGKDWVRFHLADADTPANEQHWIEAPVVRYVKIRQSTSDEVERRPVVELWVQLGSIREKAQFTLADRSQMTFPILLGREFIRDIAVVDVSKEYIHTNKSSH</sequence>
<evidence type="ECO:0000313" key="3">
    <source>
        <dbReference type="EMBL" id="NLS11289.1"/>
    </source>
</evidence>
<feature type="coiled-coil region" evidence="1">
    <location>
        <begin position="51"/>
        <end position="85"/>
    </location>
</feature>
<dbReference type="EMBL" id="JABAIK010000001">
    <property type="protein sequence ID" value="NLS11289.1"/>
    <property type="molecule type" value="Genomic_DNA"/>
</dbReference>
<evidence type="ECO:0000259" key="2">
    <source>
        <dbReference type="Pfam" id="PF05618"/>
    </source>
</evidence>
<name>A0A7X8YF48_9VIBR</name>
<dbReference type="Proteomes" id="UP000535589">
    <property type="component" value="Unassembled WGS sequence"/>
</dbReference>
<dbReference type="InterPro" id="IPR021109">
    <property type="entry name" value="Peptidase_aspartic_dom_sf"/>
</dbReference>
<gene>
    <name evidence="3" type="ORF">HGP28_00125</name>
</gene>
<evidence type="ECO:0000256" key="1">
    <source>
        <dbReference type="SAM" id="Coils"/>
    </source>
</evidence>
<dbReference type="InterPro" id="IPR008503">
    <property type="entry name" value="Asp_endopeptidase"/>
</dbReference>
<dbReference type="RefSeq" id="WP_168834407.1">
    <property type="nucleotide sequence ID" value="NZ_JABAIK010000001.1"/>
</dbReference>
<dbReference type="AlphaFoldDB" id="A0A7X8YF48"/>
<accession>A0A7X8YF48</accession>
<keyword evidence="4" id="KW-1185">Reference proteome</keyword>
<keyword evidence="3" id="KW-0645">Protease</keyword>
<dbReference type="GO" id="GO:0006508">
    <property type="term" value="P:proteolysis"/>
    <property type="evidence" value="ECO:0007669"/>
    <property type="project" value="UniProtKB-KW"/>
</dbReference>
<comment type="caution">
    <text evidence="3">The sequence shown here is derived from an EMBL/GenBank/DDBJ whole genome shotgun (WGS) entry which is preliminary data.</text>
</comment>
<dbReference type="Pfam" id="PF05618">
    <property type="entry name" value="Zn_protease"/>
    <property type="match status" value="1"/>
</dbReference>
<keyword evidence="1" id="KW-0175">Coiled coil</keyword>
<dbReference type="PANTHER" id="PTHR38037:SF2">
    <property type="entry name" value="ATP-DEPENDENT ZINC PROTEASE DOMAIN-CONTAINING PROTEIN-RELATED"/>
    <property type="match status" value="1"/>
</dbReference>
<reference evidence="3 4" key="1">
    <citation type="submission" date="2020-04" db="EMBL/GenBank/DDBJ databases">
        <title>Vibrio sp. SM6, a novel species isolated from seawater.</title>
        <authorList>
            <person name="Wang X."/>
        </authorList>
    </citation>
    <scope>NUCLEOTIDE SEQUENCE [LARGE SCALE GENOMIC DNA]</scope>
    <source>
        <strain evidence="3 4">SM6</strain>
    </source>
</reference>
<dbReference type="PROSITE" id="PS51257">
    <property type="entry name" value="PROKAR_LIPOPROTEIN"/>
    <property type="match status" value="1"/>
</dbReference>
<proteinExistence type="predicted"/>
<evidence type="ECO:0000313" key="4">
    <source>
        <dbReference type="Proteomes" id="UP000535589"/>
    </source>
</evidence>
<dbReference type="PANTHER" id="PTHR38037">
    <property type="entry name" value="ZN_PROTEASE DOMAIN-CONTAINING PROTEIN"/>
    <property type="match status" value="1"/>
</dbReference>
<organism evidence="3 4">
    <name type="scientific">Vibrio agarilyticus</name>
    <dbReference type="NCBI Taxonomy" id="2726741"/>
    <lineage>
        <taxon>Bacteria</taxon>
        <taxon>Pseudomonadati</taxon>
        <taxon>Pseudomonadota</taxon>
        <taxon>Gammaproteobacteria</taxon>
        <taxon>Vibrionales</taxon>
        <taxon>Vibrionaceae</taxon>
        <taxon>Vibrio</taxon>
    </lineage>
</organism>